<keyword evidence="3" id="KW-1185">Reference proteome</keyword>
<evidence type="ECO:0000313" key="3">
    <source>
        <dbReference type="Proteomes" id="UP001429601"/>
    </source>
</evidence>
<name>A0ABX0QBD6_9GAMM</name>
<sequence length="320" mass="34286">MKYLSGSRMQRIALGAMFALVVACAGQTPRQGGGLEADGVVGLAQVPRADTPGPTVAQHLTDRYQSTAPNCKKTSTDPNPLPAVLCSGILLRATKRGAGYYVWNPNPGSSTPNGVPFSWLRRDSGFSSLVFNYTNGFIILPVFFADDPADGYTQLIVRCVFPFDGATNNRTGGDRDGCGQYGTQAGTGPCQPQGITTAAQWLAKFQNGGLYGNQCGFRLLPGTANAWQAFQAQTEIRTAMSSRFALHNEVIVGTWAQDDRKLPLEAFFYIAGGLAEAKANQVDFKTRTGRWVPVINIKLPTTPGGAATFTFNMADQGIQQ</sequence>
<dbReference type="EMBL" id="JAAQQR010000012">
    <property type="protein sequence ID" value="NID06936.1"/>
    <property type="molecule type" value="Genomic_DNA"/>
</dbReference>
<accession>A0ABX0QBD6</accession>
<feature type="chain" id="PRO_5047032815" description="Halovibrin HvnA" evidence="1">
    <location>
        <begin position="26"/>
        <end position="320"/>
    </location>
</feature>
<evidence type="ECO:0008006" key="4">
    <source>
        <dbReference type="Google" id="ProtNLM"/>
    </source>
</evidence>
<keyword evidence="1" id="KW-0732">Signal</keyword>
<reference evidence="2 3" key="1">
    <citation type="journal article" date="2011" name="Curr. Microbiol.">
        <title>Luteibacter jiangsuensis sp. nov.: a methamidophos-degrading bacterium isolated from a methamidophos-manufacturing factory.</title>
        <authorList>
            <person name="Wang L."/>
            <person name="Wang G.L."/>
            <person name="Li S.P."/>
            <person name="Jiang J.D."/>
        </authorList>
    </citation>
    <scope>NUCLEOTIDE SEQUENCE [LARGE SCALE GENOMIC DNA]</scope>
    <source>
        <strain evidence="2 3">CGMCC 1.10133</strain>
    </source>
</reference>
<feature type="signal peptide" evidence="1">
    <location>
        <begin position="1"/>
        <end position="25"/>
    </location>
</feature>
<evidence type="ECO:0000313" key="2">
    <source>
        <dbReference type="EMBL" id="NID06936.1"/>
    </source>
</evidence>
<comment type="caution">
    <text evidence="2">The sequence shown here is derived from an EMBL/GenBank/DDBJ whole genome shotgun (WGS) entry which is preliminary data.</text>
</comment>
<dbReference type="Proteomes" id="UP001429601">
    <property type="component" value="Unassembled WGS sequence"/>
</dbReference>
<gene>
    <name evidence="2" type="ORF">HBF26_18760</name>
</gene>
<organism evidence="2 3">
    <name type="scientific">Luteibacter jiangsuensis</name>
    <dbReference type="NCBI Taxonomy" id="637577"/>
    <lineage>
        <taxon>Bacteria</taxon>
        <taxon>Pseudomonadati</taxon>
        <taxon>Pseudomonadota</taxon>
        <taxon>Gammaproteobacteria</taxon>
        <taxon>Lysobacterales</taxon>
        <taxon>Rhodanobacteraceae</taxon>
        <taxon>Luteibacter</taxon>
    </lineage>
</organism>
<evidence type="ECO:0000256" key="1">
    <source>
        <dbReference type="SAM" id="SignalP"/>
    </source>
</evidence>
<dbReference type="RefSeq" id="WP_167129653.1">
    <property type="nucleotide sequence ID" value="NZ_JAAQQR010000012.1"/>
</dbReference>
<dbReference type="PROSITE" id="PS51257">
    <property type="entry name" value="PROKAR_LIPOPROTEIN"/>
    <property type="match status" value="1"/>
</dbReference>
<protein>
    <recommendedName>
        <fullName evidence="4">Halovibrin HvnA</fullName>
    </recommendedName>
</protein>
<proteinExistence type="predicted"/>